<feature type="compositionally biased region" description="Low complexity" evidence="1">
    <location>
        <begin position="183"/>
        <end position="213"/>
    </location>
</feature>
<evidence type="ECO:0000256" key="2">
    <source>
        <dbReference type="SAM" id="SignalP"/>
    </source>
</evidence>
<evidence type="ECO:0000313" key="4">
    <source>
        <dbReference type="Proteomes" id="UP000602181"/>
    </source>
</evidence>
<evidence type="ECO:0000256" key="1">
    <source>
        <dbReference type="SAM" id="MobiDB-lite"/>
    </source>
</evidence>
<dbReference type="EMBL" id="JACOIH010000003">
    <property type="protein sequence ID" value="MBC3937937.1"/>
    <property type="molecule type" value="Genomic_DNA"/>
</dbReference>
<gene>
    <name evidence="3" type="ORF">H8R05_03340</name>
</gene>
<sequence length="393" mass="41422">MKQLGKKFTAVLLAAMMVLSLAVMASAATTQTAGTYSVTAQADKILFTRNGASASYPIKTANIKLTTHKDGDLLVCFTDSTGKARNVTVGKQTSLTLSGPMASLTLAKELNDGVAVTLGATANVTTMTVDTPNPVAINGKVGTLKVTAAANITLAKGATVTKKDVTSKTAKITTSANTAVTAAPTAAATTPAAKPAATKPAATKPAASSTASTGSKGDYRVKIDSIYWDEDEATLGDVLDELNDNLEVYDYATRTYLAGDARWTTSNNRSVQSGKSYTFTFTPDDKSYAPVDGSVKIYLDVASGEIDLELKSPGYLVAKDDDVKLKSLLSDLKKMVRAYDDNGDEVKGTVSWVSNGSNTIDNGRSYTYKFKPSSSRYESEEGKVYVYTEGNEP</sequence>
<evidence type="ECO:0000313" key="3">
    <source>
        <dbReference type="EMBL" id="MBC3937937.1"/>
    </source>
</evidence>
<organism evidence="3 4">
    <name type="scientific">Anaerotruncus massiliensis</name>
    <name type="common">ex Togo et al. 2019</name>
    <dbReference type="NCBI Taxonomy" id="1673720"/>
    <lineage>
        <taxon>Bacteria</taxon>
        <taxon>Bacillati</taxon>
        <taxon>Bacillota</taxon>
        <taxon>Clostridia</taxon>
        <taxon>Eubacteriales</taxon>
        <taxon>Oscillospiraceae</taxon>
        <taxon>Anaerotruncus</taxon>
    </lineage>
</organism>
<name>A0ABR7AC43_9FIRM</name>
<feature type="region of interest" description="Disordered" evidence="1">
    <location>
        <begin position="183"/>
        <end position="216"/>
    </location>
</feature>
<dbReference type="Proteomes" id="UP000602181">
    <property type="component" value="Unassembled WGS sequence"/>
</dbReference>
<reference evidence="3 4" key="1">
    <citation type="submission" date="2020-08" db="EMBL/GenBank/DDBJ databases">
        <authorList>
            <person name="Liu C."/>
            <person name="Sun Q."/>
        </authorList>
    </citation>
    <scope>NUCLEOTIDE SEQUENCE [LARGE SCALE GENOMIC DNA]</scope>
    <source>
        <strain evidence="3 4">22A2-44</strain>
    </source>
</reference>
<keyword evidence="2" id="KW-0732">Signal</keyword>
<feature type="signal peptide" evidence="2">
    <location>
        <begin position="1"/>
        <end position="27"/>
    </location>
</feature>
<keyword evidence="4" id="KW-1185">Reference proteome</keyword>
<protein>
    <submittedName>
        <fullName evidence="3">Uncharacterized protein</fullName>
    </submittedName>
</protein>
<accession>A0ABR7AC43</accession>
<proteinExistence type="predicted"/>
<feature type="chain" id="PRO_5045400032" evidence="2">
    <location>
        <begin position="28"/>
        <end position="393"/>
    </location>
</feature>
<comment type="caution">
    <text evidence="3">The sequence shown here is derived from an EMBL/GenBank/DDBJ whole genome shotgun (WGS) entry which is preliminary data.</text>
</comment>